<keyword evidence="6" id="KW-0804">Transcription</keyword>
<dbReference type="RefSeq" id="WP_190568875.1">
    <property type="nucleotide sequence ID" value="NZ_JACJQL010000030.1"/>
</dbReference>
<gene>
    <name evidence="7" type="ORF">H6G14_18840</name>
</gene>
<sequence length="250" mass="29305">MDNLDSLKSKFNTQGYRFTPQRQLIFDFFQTLPTGKHLSAESLHLLLLERGEAMSLSTVYRILKIMTNMGIIREVELAQAQKHYELNTISTHHHHIVCVQCHQIIEFENKFILQQGLRQVETIGWQLIDCKFTLQTICPEALQRGWPKISSNWVCPRFLKADKEKNSTHQQPDLKTGIKEKSERRIDLKGEYIVVYIPKDEIENCQHKAKLITGWRFSRTDKTWHFPVEKSSDVLNLFPGYEIDPKILKI</sequence>
<keyword evidence="8" id="KW-1185">Reference proteome</keyword>
<dbReference type="EMBL" id="JACJQL010000030">
    <property type="protein sequence ID" value="MBD2253342.1"/>
    <property type="molecule type" value="Genomic_DNA"/>
</dbReference>
<evidence type="ECO:0000313" key="7">
    <source>
        <dbReference type="EMBL" id="MBD2253342.1"/>
    </source>
</evidence>
<evidence type="ECO:0000256" key="6">
    <source>
        <dbReference type="ARBA" id="ARBA00023163"/>
    </source>
</evidence>
<keyword evidence="2" id="KW-0678">Repressor</keyword>
<dbReference type="InterPro" id="IPR036388">
    <property type="entry name" value="WH-like_DNA-bd_sf"/>
</dbReference>
<comment type="similarity">
    <text evidence="1">Belongs to the Fur family.</text>
</comment>
<keyword evidence="5" id="KW-0238">DNA-binding</keyword>
<protein>
    <submittedName>
        <fullName evidence="7">Transcriptional repressor</fullName>
    </submittedName>
</protein>
<comment type="caution">
    <text evidence="7">The sequence shown here is derived from an EMBL/GenBank/DDBJ whole genome shotgun (WGS) entry which is preliminary data.</text>
</comment>
<accession>A0ABR8BJN2</accession>
<dbReference type="PANTHER" id="PTHR33202:SF19">
    <property type="entry name" value="FERRIC UPTAKE REGULATION PROTEIN"/>
    <property type="match status" value="1"/>
</dbReference>
<dbReference type="CDD" id="cd07153">
    <property type="entry name" value="Fur_like"/>
    <property type="match status" value="1"/>
</dbReference>
<dbReference type="Pfam" id="PF01475">
    <property type="entry name" value="FUR"/>
    <property type="match status" value="1"/>
</dbReference>
<evidence type="ECO:0000256" key="3">
    <source>
        <dbReference type="ARBA" id="ARBA00022833"/>
    </source>
</evidence>
<name>A0ABR8BJN2_9NOSO</name>
<reference evidence="7 8" key="1">
    <citation type="journal article" date="2020" name="ISME J.">
        <title>Comparative genomics reveals insights into cyanobacterial evolution and habitat adaptation.</title>
        <authorList>
            <person name="Chen M.Y."/>
            <person name="Teng W.K."/>
            <person name="Zhao L."/>
            <person name="Hu C.X."/>
            <person name="Zhou Y.K."/>
            <person name="Han B.P."/>
            <person name="Song L.R."/>
            <person name="Shu W.S."/>
        </authorList>
    </citation>
    <scope>NUCLEOTIDE SEQUENCE [LARGE SCALE GENOMIC DNA]</scope>
    <source>
        <strain evidence="7 8">FACHB-3921</strain>
    </source>
</reference>
<dbReference type="Proteomes" id="UP000621307">
    <property type="component" value="Unassembled WGS sequence"/>
</dbReference>
<dbReference type="InterPro" id="IPR036390">
    <property type="entry name" value="WH_DNA-bd_sf"/>
</dbReference>
<keyword evidence="4" id="KW-0805">Transcription regulation</keyword>
<dbReference type="PANTHER" id="PTHR33202">
    <property type="entry name" value="ZINC UPTAKE REGULATION PROTEIN"/>
    <property type="match status" value="1"/>
</dbReference>
<dbReference type="InterPro" id="IPR043135">
    <property type="entry name" value="Fur_C"/>
</dbReference>
<dbReference type="Gene3D" id="3.30.1490.190">
    <property type="match status" value="1"/>
</dbReference>
<evidence type="ECO:0000256" key="1">
    <source>
        <dbReference type="ARBA" id="ARBA00007957"/>
    </source>
</evidence>
<organism evidence="7 8">
    <name type="scientific">Nostoc parmelioides FACHB-3921</name>
    <dbReference type="NCBI Taxonomy" id="2692909"/>
    <lineage>
        <taxon>Bacteria</taxon>
        <taxon>Bacillati</taxon>
        <taxon>Cyanobacteriota</taxon>
        <taxon>Cyanophyceae</taxon>
        <taxon>Nostocales</taxon>
        <taxon>Nostocaceae</taxon>
        <taxon>Nostoc</taxon>
    </lineage>
</organism>
<evidence type="ECO:0000256" key="2">
    <source>
        <dbReference type="ARBA" id="ARBA00022491"/>
    </source>
</evidence>
<dbReference type="InterPro" id="IPR002481">
    <property type="entry name" value="FUR"/>
</dbReference>
<dbReference type="Gene3D" id="1.10.10.10">
    <property type="entry name" value="Winged helix-like DNA-binding domain superfamily/Winged helix DNA-binding domain"/>
    <property type="match status" value="1"/>
</dbReference>
<keyword evidence="3" id="KW-0862">Zinc</keyword>
<evidence type="ECO:0000313" key="8">
    <source>
        <dbReference type="Proteomes" id="UP000621307"/>
    </source>
</evidence>
<evidence type="ECO:0000256" key="5">
    <source>
        <dbReference type="ARBA" id="ARBA00023125"/>
    </source>
</evidence>
<dbReference type="SUPFAM" id="SSF46785">
    <property type="entry name" value="Winged helix' DNA-binding domain"/>
    <property type="match status" value="1"/>
</dbReference>
<proteinExistence type="inferred from homology"/>
<evidence type="ECO:0000256" key="4">
    <source>
        <dbReference type="ARBA" id="ARBA00023015"/>
    </source>
</evidence>